<dbReference type="InterPro" id="IPR038610">
    <property type="entry name" value="FliK-like_C_sf"/>
</dbReference>
<dbReference type="InterPro" id="IPR052563">
    <property type="entry name" value="FliK"/>
</dbReference>
<keyword evidence="3" id="KW-0282">Flagellum</keyword>
<evidence type="ECO:0000259" key="2">
    <source>
        <dbReference type="Pfam" id="PF02120"/>
    </source>
</evidence>
<evidence type="ECO:0000313" key="3">
    <source>
        <dbReference type="EMBL" id="ABV86693.1"/>
    </source>
</evidence>
<keyword evidence="3" id="KW-0969">Cilium</keyword>
<gene>
    <name evidence="3" type="ordered locus">Spea_1366</name>
</gene>
<feature type="domain" description="Flagellar hook-length control protein-like C-terminal" evidence="2">
    <location>
        <begin position="383"/>
        <end position="465"/>
    </location>
</feature>
<dbReference type="eggNOG" id="COG3144">
    <property type="taxonomic scope" value="Bacteria"/>
</dbReference>
<feature type="region of interest" description="Disordered" evidence="1">
    <location>
        <begin position="454"/>
        <end position="508"/>
    </location>
</feature>
<dbReference type="Pfam" id="PF02120">
    <property type="entry name" value="Flg_hook"/>
    <property type="match status" value="1"/>
</dbReference>
<dbReference type="KEGG" id="spl:Spea_1366"/>
<dbReference type="PANTHER" id="PTHR37533:SF2">
    <property type="entry name" value="FLAGELLAR HOOK-LENGTH CONTROL PROTEIN"/>
    <property type="match status" value="1"/>
</dbReference>
<dbReference type="STRING" id="398579.Spea_1366"/>
<feature type="compositionally biased region" description="Polar residues" evidence="1">
    <location>
        <begin position="1"/>
        <end position="35"/>
    </location>
</feature>
<dbReference type="EMBL" id="CP000851">
    <property type="protein sequence ID" value="ABV86693.1"/>
    <property type="molecule type" value="Genomic_DNA"/>
</dbReference>
<keyword evidence="3" id="KW-0966">Cell projection</keyword>
<name>A8H2A6_SHEPA</name>
<organism evidence="3 4">
    <name type="scientific">Shewanella pealeana (strain ATCC 700345 / ANG-SQ1)</name>
    <dbReference type="NCBI Taxonomy" id="398579"/>
    <lineage>
        <taxon>Bacteria</taxon>
        <taxon>Pseudomonadati</taxon>
        <taxon>Pseudomonadota</taxon>
        <taxon>Gammaproteobacteria</taxon>
        <taxon>Alteromonadales</taxon>
        <taxon>Shewanellaceae</taxon>
        <taxon>Shewanella</taxon>
    </lineage>
</organism>
<feature type="compositionally biased region" description="Polar residues" evidence="1">
    <location>
        <begin position="492"/>
        <end position="502"/>
    </location>
</feature>
<reference evidence="3 4" key="1">
    <citation type="submission" date="2007-10" db="EMBL/GenBank/DDBJ databases">
        <title>Complete sequence of Shewanella pealeana ATCC 700345.</title>
        <authorList>
            <consortium name="US DOE Joint Genome Institute"/>
            <person name="Copeland A."/>
            <person name="Lucas S."/>
            <person name="Lapidus A."/>
            <person name="Barry K."/>
            <person name="Glavina del Rio T."/>
            <person name="Dalin E."/>
            <person name="Tice H."/>
            <person name="Pitluck S."/>
            <person name="Chertkov O."/>
            <person name="Brettin T."/>
            <person name="Bruce D."/>
            <person name="Detter J.C."/>
            <person name="Han C."/>
            <person name="Schmutz J."/>
            <person name="Larimer F."/>
            <person name="Land M."/>
            <person name="Hauser L."/>
            <person name="Kyrpides N."/>
            <person name="Kim E."/>
            <person name="Zhao J.-S.Z."/>
            <person name="Manno D."/>
            <person name="Hawari J."/>
            <person name="Richardson P."/>
        </authorList>
    </citation>
    <scope>NUCLEOTIDE SEQUENCE [LARGE SCALE GENOMIC DNA]</scope>
    <source>
        <strain evidence="4">ATCC 700345 / ANG-SQ1</strain>
    </source>
</reference>
<feature type="compositionally biased region" description="Basic and acidic residues" evidence="1">
    <location>
        <begin position="48"/>
        <end position="77"/>
    </location>
</feature>
<dbReference type="CDD" id="cd17470">
    <property type="entry name" value="T3SS_Flik_C"/>
    <property type="match status" value="1"/>
</dbReference>
<dbReference type="AlphaFoldDB" id="A8H2A6"/>
<protein>
    <submittedName>
        <fullName evidence="3">Flagellar hook-length control protein</fullName>
    </submittedName>
</protein>
<feature type="region of interest" description="Disordered" evidence="1">
    <location>
        <begin position="1"/>
        <end position="77"/>
    </location>
</feature>
<sequence length="508" mass="53792">MQQVNNVLLSSPDSNSKLADRQSQSTEPKTNSEGDSFSVALEKAASQARDKQTIDRQTADNHSTREPSSAKDELVDAADKAITASVTSSDDKEFEDAGSDDVSQVFAQINLANNFAGDSQLAVNGESLPLSDESVATESLEQELVSDDLIASQLSDEALLALSQQTGLSEQELSQLSSLELKALLQQGQMLDANGALKSEFAQSSSLQATPAEMDADVTKAELASTADKTAMSSAVTDTKSLNGADVKGTNTGRDIFGKEIAGQITASNVSSDQVKSAQNADGANSTAITTNTATSVEQLKGAELSVRTTAMNAGLEANLTGVSEEGTSELKSFAGLQSQALQQQSAANRQELPQFNLSLKQGGEQTPQMQQMIQRFAPVMNQQLITMVSNGIQQAEIRLDPPELGQMMVRIQVQGDTTQVQFQVSQHQTRDLVEQAMPRLREMLAEQGMQLTDGQVSQGDGRNSQGEQGSGAGNGTATAETDEISSEELLTRSNLSTSSASGIDYYA</sequence>
<dbReference type="InterPro" id="IPR021136">
    <property type="entry name" value="Flagellar_hook_control-like_C"/>
</dbReference>
<dbReference type="HOGENOM" id="CLU_033240_0_0_6"/>
<keyword evidence="4" id="KW-1185">Reference proteome</keyword>
<dbReference type="Gene3D" id="3.30.750.140">
    <property type="match status" value="1"/>
</dbReference>
<dbReference type="PANTHER" id="PTHR37533">
    <property type="entry name" value="FLAGELLAR HOOK-LENGTH CONTROL PROTEIN"/>
    <property type="match status" value="1"/>
</dbReference>
<evidence type="ECO:0000256" key="1">
    <source>
        <dbReference type="SAM" id="MobiDB-lite"/>
    </source>
</evidence>
<dbReference type="Proteomes" id="UP000002608">
    <property type="component" value="Chromosome"/>
</dbReference>
<proteinExistence type="predicted"/>
<feature type="compositionally biased region" description="Polar residues" evidence="1">
    <location>
        <begin position="454"/>
        <end position="468"/>
    </location>
</feature>
<accession>A8H2A6</accession>
<dbReference type="OrthoDB" id="1792985at2"/>
<dbReference type="RefSeq" id="WP_012154619.1">
    <property type="nucleotide sequence ID" value="NC_009901.1"/>
</dbReference>
<evidence type="ECO:0000313" key="4">
    <source>
        <dbReference type="Proteomes" id="UP000002608"/>
    </source>
</evidence>